<dbReference type="HOGENOM" id="CLU_2047424_0_0_5"/>
<dbReference type="KEGG" id="pde:Pden_4541"/>
<sequence>MWRGLHPERASASTRITLQKSGEGPLDLVSTRTTVRADQASRSRFYRRYDRMLARWQATQLIRPTPSAVDGYRIGQIDGRTAYTGQVLPANRAIWAETLLIQASIPATAGGHRNCDSGFR</sequence>
<dbReference type="EMBL" id="CP000491">
    <property type="protein sequence ID" value="ABL72604.1"/>
    <property type="molecule type" value="Genomic_DNA"/>
</dbReference>
<evidence type="ECO:0000313" key="2">
    <source>
        <dbReference type="Proteomes" id="UP000000361"/>
    </source>
</evidence>
<evidence type="ECO:0000313" key="1">
    <source>
        <dbReference type="EMBL" id="ABL72604.1"/>
    </source>
</evidence>
<gene>
    <name evidence="1" type="ordered locus">Pden_4541</name>
</gene>
<accession>A1BAR0</accession>
<dbReference type="AlphaFoldDB" id="A1BAR0"/>
<proteinExistence type="predicted"/>
<name>A1BAR0_PARDP</name>
<keyword evidence="2" id="KW-1185">Reference proteome</keyword>
<dbReference type="Proteomes" id="UP000000361">
    <property type="component" value="Chromosome 1"/>
</dbReference>
<geneLocation type="plasmid" evidence="2">
    <name>pPD1222</name>
</geneLocation>
<dbReference type="EnsemblBacteria" id="ABL72604">
    <property type="protein sequence ID" value="ABL72604"/>
    <property type="gene ID" value="Pden_4541"/>
</dbReference>
<reference evidence="2" key="1">
    <citation type="submission" date="2006-12" db="EMBL/GenBank/DDBJ databases">
        <title>Complete sequence of plasmid 1 of Paracoccus denitrificans PD1222.</title>
        <authorList>
            <person name="Copeland A."/>
            <person name="Lucas S."/>
            <person name="Lapidus A."/>
            <person name="Barry K."/>
            <person name="Detter J.C."/>
            <person name="Glavina del Rio T."/>
            <person name="Hammon N."/>
            <person name="Israni S."/>
            <person name="Dalin E."/>
            <person name="Tice H."/>
            <person name="Pitluck S."/>
            <person name="Munk A.C."/>
            <person name="Brettin T."/>
            <person name="Bruce D."/>
            <person name="Han C."/>
            <person name="Tapia R."/>
            <person name="Gilna P."/>
            <person name="Schmutz J."/>
            <person name="Larimer F."/>
            <person name="Land M."/>
            <person name="Hauser L."/>
            <person name="Kyrpides N."/>
            <person name="Lykidis A."/>
            <person name="Spiro S."/>
            <person name="Richardson D.J."/>
            <person name="Moir J.W.B."/>
            <person name="Ferguson S.J."/>
            <person name="van Spanning R.J.M."/>
            <person name="Richardson P."/>
        </authorList>
    </citation>
    <scope>NUCLEOTIDE SEQUENCE [LARGE SCALE GENOMIC DNA]</scope>
    <source>
        <strain evidence="2">Pd 1222</strain>
        <plasmid evidence="2">pPD1222</plasmid>
    </source>
</reference>
<protein>
    <submittedName>
        <fullName evidence="1">Uncharacterized protein</fullName>
    </submittedName>
</protein>
<organism evidence="1 2">
    <name type="scientific">Paracoccus denitrificans (strain Pd 1222)</name>
    <dbReference type="NCBI Taxonomy" id="318586"/>
    <lineage>
        <taxon>Bacteria</taxon>
        <taxon>Pseudomonadati</taxon>
        <taxon>Pseudomonadota</taxon>
        <taxon>Alphaproteobacteria</taxon>
        <taxon>Rhodobacterales</taxon>
        <taxon>Paracoccaceae</taxon>
        <taxon>Paracoccus</taxon>
    </lineage>
</organism>
<keyword evidence="1" id="KW-0614">Plasmid</keyword>